<feature type="transmembrane region" description="Helical" evidence="5">
    <location>
        <begin position="249"/>
        <end position="266"/>
    </location>
</feature>
<feature type="transmembrane region" description="Helical" evidence="5">
    <location>
        <begin position="178"/>
        <end position="196"/>
    </location>
</feature>
<evidence type="ECO:0000256" key="4">
    <source>
        <dbReference type="ARBA" id="ARBA00023136"/>
    </source>
</evidence>
<feature type="transmembrane region" description="Helical" evidence="5">
    <location>
        <begin position="501"/>
        <end position="520"/>
    </location>
</feature>
<dbReference type="Gene3D" id="1.20.1250.20">
    <property type="entry name" value="MFS general substrate transporter like domains"/>
    <property type="match status" value="1"/>
</dbReference>
<name>A0A9P8UW80_9PEZI</name>
<dbReference type="GO" id="GO:0022857">
    <property type="term" value="F:transmembrane transporter activity"/>
    <property type="evidence" value="ECO:0007669"/>
    <property type="project" value="InterPro"/>
</dbReference>
<dbReference type="GO" id="GO:0016020">
    <property type="term" value="C:membrane"/>
    <property type="evidence" value="ECO:0007669"/>
    <property type="project" value="UniProtKB-SubCell"/>
</dbReference>
<evidence type="ECO:0000256" key="3">
    <source>
        <dbReference type="ARBA" id="ARBA00022989"/>
    </source>
</evidence>
<feature type="transmembrane region" description="Helical" evidence="5">
    <location>
        <begin position="390"/>
        <end position="409"/>
    </location>
</feature>
<evidence type="ECO:0000256" key="1">
    <source>
        <dbReference type="ARBA" id="ARBA00004141"/>
    </source>
</evidence>
<reference evidence="7" key="1">
    <citation type="journal article" date="2021" name="Nat. Commun.">
        <title>Genetic determinants of endophytism in the Arabidopsis root mycobiome.</title>
        <authorList>
            <person name="Mesny F."/>
            <person name="Miyauchi S."/>
            <person name="Thiergart T."/>
            <person name="Pickel B."/>
            <person name="Atanasova L."/>
            <person name="Karlsson M."/>
            <person name="Huettel B."/>
            <person name="Barry K.W."/>
            <person name="Haridas S."/>
            <person name="Chen C."/>
            <person name="Bauer D."/>
            <person name="Andreopoulos W."/>
            <person name="Pangilinan J."/>
            <person name="LaButti K."/>
            <person name="Riley R."/>
            <person name="Lipzen A."/>
            <person name="Clum A."/>
            <person name="Drula E."/>
            <person name="Henrissat B."/>
            <person name="Kohler A."/>
            <person name="Grigoriev I.V."/>
            <person name="Martin F.M."/>
            <person name="Hacquard S."/>
        </authorList>
    </citation>
    <scope>NUCLEOTIDE SEQUENCE</scope>
    <source>
        <strain evidence="7">MPI-SDFR-AT-0073</strain>
    </source>
</reference>
<comment type="caution">
    <text evidence="7">The sequence shown here is derived from an EMBL/GenBank/DDBJ whole genome shotgun (WGS) entry which is preliminary data.</text>
</comment>
<feature type="transmembrane region" description="Helical" evidence="5">
    <location>
        <begin position="361"/>
        <end position="383"/>
    </location>
</feature>
<dbReference type="InterPro" id="IPR020846">
    <property type="entry name" value="MFS_dom"/>
</dbReference>
<dbReference type="GeneID" id="70130096"/>
<keyword evidence="8" id="KW-1185">Reference proteome</keyword>
<protein>
    <submittedName>
        <fullName evidence="7">Major facilitator superfamily domain-containing protein</fullName>
    </submittedName>
</protein>
<dbReference type="Pfam" id="PF07690">
    <property type="entry name" value="MFS_1"/>
    <property type="match status" value="1"/>
</dbReference>
<dbReference type="InterPro" id="IPR036259">
    <property type="entry name" value="MFS_trans_sf"/>
</dbReference>
<feature type="transmembrane region" description="Helical" evidence="5">
    <location>
        <begin position="146"/>
        <end position="166"/>
    </location>
</feature>
<organism evidence="7 8">
    <name type="scientific">Truncatella angustata</name>
    <dbReference type="NCBI Taxonomy" id="152316"/>
    <lineage>
        <taxon>Eukaryota</taxon>
        <taxon>Fungi</taxon>
        <taxon>Dikarya</taxon>
        <taxon>Ascomycota</taxon>
        <taxon>Pezizomycotina</taxon>
        <taxon>Sordariomycetes</taxon>
        <taxon>Xylariomycetidae</taxon>
        <taxon>Amphisphaeriales</taxon>
        <taxon>Sporocadaceae</taxon>
        <taxon>Truncatella</taxon>
    </lineage>
</organism>
<feature type="transmembrane region" description="Helical" evidence="5">
    <location>
        <begin position="323"/>
        <end position="341"/>
    </location>
</feature>
<accession>A0A9P8UW80</accession>
<evidence type="ECO:0000259" key="6">
    <source>
        <dbReference type="PROSITE" id="PS50850"/>
    </source>
</evidence>
<dbReference type="EMBL" id="JAGPXC010000001">
    <property type="protein sequence ID" value="KAH6659144.1"/>
    <property type="molecule type" value="Genomic_DNA"/>
</dbReference>
<feature type="transmembrane region" description="Helical" evidence="5">
    <location>
        <begin position="87"/>
        <end position="104"/>
    </location>
</feature>
<sequence>MASRPLSPMTIEAPLANNVAPAGPSVAIISTETQATNSHQSISRSRTVFIISCITCITGIGSLLGGLLTVCIPVIAKDLRIPQELQLWPAAAFALASGCTLLPCGAAADVLGCRRAVLFGALLQVASTVGAGLANTSTQLIALRSVAGLAASFCLPGAVGTVAHCFPLSGSPRRRSTAFAAMGGGQAVGFGLGLVLGGVCADTIGWRWGFYGAAIVNCIVLALAFWALPHSADGGPLGRAAFARFLADVDWVGALLISTSLALLSYELSVATALDAAQTMRTPQNIILLCTAVTLLPISSLWMHRQTRLGRPALIPNALWKNVPFTAVCVTVFLLWASLNASEQFTALYLEDVLDKSALTASLYFLPAPIGGAIMNAATASLLPRMRPSLAVPAACLVSSVATLLLAILCRVDGPGYWQVMFQAMLLNPLGMDMVYTIANLVVTEAFPAKTQALAGGIFNMLAQIGQSFGVATTAVIARHVTAKVNGGSPQEALLQGYKAGWWYNCALVLASVAVTHWGLKGVGRLGVKRD</sequence>
<evidence type="ECO:0000256" key="2">
    <source>
        <dbReference type="ARBA" id="ARBA00022692"/>
    </source>
</evidence>
<keyword evidence="4 5" id="KW-0472">Membrane</keyword>
<keyword evidence="3 5" id="KW-1133">Transmembrane helix</keyword>
<dbReference type="PANTHER" id="PTHR42718:SF10">
    <property type="entry name" value="TRANSPORTER, PUTATIVE (AFU_ORTHOLOGUE AFUA_8G06760)-RELATED"/>
    <property type="match status" value="1"/>
</dbReference>
<feature type="transmembrane region" description="Helical" evidence="5">
    <location>
        <begin position="48"/>
        <end position="75"/>
    </location>
</feature>
<proteinExistence type="predicted"/>
<dbReference type="AlphaFoldDB" id="A0A9P8UW80"/>
<feature type="transmembrane region" description="Helical" evidence="5">
    <location>
        <begin position="286"/>
        <end position="303"/>
    </location>
</feature>
<dbReference type="PROSITE" id="PS50850">
    <property type="entry name" value="MFS"/>
    <property type="match status" value="1"/>
</dbReference>
<feature type="domain" description="Major facilitator superfamily (MFS) profile" evidence="6">
    <location>
        <begin position="47"/>
        <end position="524"/>
    </location>
</feature>
<dbReference type="RefSeq" id="XP_045963275.1">
    <property type="nucleotide sequence ID" value="XM_046101204.1"/>
</dbReference>
<dbReference type="Proteomes" id="UP000758603">
    <property type="component" value="Unassembled WGS sequence"/>
</dbReference>
<evidence type="ECO:0000313" key="8">
    <source>
        <dbReference type="Proteomes" id="UP000758603"/>
    </source>
</evidence>
<evidence type="ECO:0000256" key="5">
    <source>
        <dbReference type="SAM" id="Phobius"/>
    </source>
</evidence>
<dbReference type="InterPro" id="IPR011701">
    <property type="entry name" value="MFS"/>
</dbReference>
<keyword evidence="2 5" id="KW-0812">Transmembrane</keyword>
<evidence type="ECO:0000313" key="7">
    <source>
        <dbReference type="EMBL" id="KAH6659144.1"/>
    </source>
</evidence>
<dbReference type="PANTHER" id="PTHR42718">
    <property type="entry name" value="MAJOR FACILITATOR SUPERFAMILY MULTIDRUG TRANSPORTER MFSC"/>
    <property type="match status" value="1"/>
</dbReference>
<dbReference type="OrthoDB" id="2130629at2759"/>
<dbReference type="SUPFAM" id="SSF103473">
    <property type="entry name" value="MFS general substrate transporter"/>
    <property type="match status" value="1"/>
</dbReference>
<feature type="transmembrane region" description="Helical" evidence="5">
    <location>
        <begin position="208"/>
        <end position="228"/>
    </location>
</feature>
<gene>
    <name evidence="7" type="ORF">BKA67DRAFT_543701</name>
</gene>
<comment type="subcellular location">
    <subcellularLocation>
        <location evidence="1">Membrane</location>
        <topology evidence="1">Multi-pass membrane protein</topology>
    </subcellularLocation>
</comment>